<evidence type="ECO:0000256" key="3">
    <source>
        <dbReference type="ARBA" id="ARBA00022679"/>
    </source>
</evidence>
<dbReference type="Pfam" id="PF04564">
    <property type="entry name" value="U-box"/>
    <property type="match status" value="1"/>
</dbReference>
<dbReference type="SUPFAM" id="SSF48371">
    <property type="entry name" value="ARM repeat"/>
    <property type="match status" value="1"/>
</dbReference>
<evidence type="ECO:0000256" key="1">
    <source>
        <dbReference type="ARBA" id="ARBA00000900"/>
    </source>
</evidence>
<keyword evidence="3 5" id="KW-0808">Transferase</keyword>
<evidence type="ECO:0000259" key="6">
    <source>
        <dbReference type="PROSITE" id="PS51698"/>
    </source>
</evidence>
<dbReference type="Gene3D" id="3.30.40.10">
    <property type="entry name" value="Zinc/RING finger domain, C3HC4 (zinc finger)"/>
    <property type="match status" value="1"/>
</dbReference>
<evidence type="ECO:0000313" key="7">
    <source>
        <dbReference type="EMBL" id="WOK96126.1"/>
    </source>
</evidence>
<dbReference type="InterPro" id="IPR016024">
    <property type="entry name" value="ARM-type_fold"/>
</dbReference>
<dbReference type="Gene3D" id="1.25.10.10">
    <property type="entry name" value="Leucine-rich Repeat Variant"/>
    <property type="match status" value="1"/>
</dbReference>
<reference evidence="7 8" key="1">
    <citation type="submission" date="2023-10" db="EMBL/GenBank/DDBJ databases">
        <title>Chromosome-scale genome assembly provides insights into flower coloration mechanisms of Canna indica.</title>
        <authorList>
            <person name="Li C."/>
        </authorList>
    </citation>
    <scope>NUCLEOTIDE SEQUENCE [LARGE SCALE GENOMIC DNA]</scope>
    <source>
        <tissue evidence="7">Flower</tissue>
    </source>
</reference>
<dbReference type="FunFam" id="3.30.40.10:FF:000442">
    <property type="entry name" value="RING-type E3 ubiquitin transferase"/>
    <property type="match status" value="1"/>
</dbReference>
<dbReference type="InterPro" id="IPR003613">
    <property type="entry name" value="Ubox_domain"/>
</dbReference>
<dbReference type="SMART" id="SM00504">
    <property type="entry name" value="Ubox"/>
    <property type="match status" value="1"/>
</dbReference>
<comment type="function">
    <text evidence="5">Functions as an E3 ubiquitin ligase.</text>
</comment>
<evidence type="ECO:0000256" key="2">
    <source>
        <dbReference type="ARBA" id="ARBA00004906"/>
    </source>
</evidence>
<proteinExistence type="predicted"/>
<dbReference type="GO" id="GO:0016567">
    <property type="term" value="P:protein ubiquitination"/>
    <property type="evidence" value="ECO:0007669"/>
    <property type="project" value="UniProtKB-UniRule"/>
</dbReference>
<dbReference type="InterPro" id="IPR045210">
    <property type="entry name" value="RING-Ubox_PUB"/>
</dbReference>
<dbReference type="InterPro" id="IPR045185">
    <property type="entry name" value="PUB22/23/24-like"/>
</dbReference>
<keyword evidence="8" id="KW-1185">Reference proteome</keyword>
<evidence type="ECO:0000256" key="5">
    <source>
        <dbReference type="RuleBase" id="RU369093"/>
    </source>
</evidence>
<dbReference type="PANTHER" id="PTHR22849:SF161">
    <property type="entry name" value="U-BOX DOMAIN-CONTAINING PROTEIN"/>
    <property type="match status" value="1"/>
</dbReference>
<dbReference type="AlphaFoldDB" id="A0AAQ3JU26"/>
<organism evidence="7 8">
    <name type="scientific">Canna indica</name>
    <name type="common">Indian-shot</name>
    <dbReference type="NCBI Taxonomy" id="4628"/>
    <lineage>
        <taxon>Eukaryota</taxon>
        <taxon>Viridiplantae</taxon>
        <taxon>Streptophyta</taxon>
        <taxon>Embryophyta</taxon>
        <taxon>Tracheophyta</taxon>
        <taxon>Spermatophyta</taxon>
        <taxon>Magnoliopsida</taxon>
        <taxon>Liliopsida</taxon>
        <taxon>Zingiberales</taxon>
        <taxon>Cannaceae</taxon>
        <taxon>Canna</taxon>
    </lineage>
</organism>
<dbReference type="EC" id="2.3.2.27" evidence="5"/>
<protein>
    <recommendedName>
        <fullName evidence="5 6">U-box domain-containing protein</fullName>
        <ecNumber evidence="5">2.3.2.27</ecNumber>
    </recommendedName>
    <alternativeName>
        <fullName evidence="5">RING-type E3 ubiquitin transferase PUB</fullName>
    </alternativeName>
</protein>
<name>A0AAQ3JU26_9LILI</name>
<dbReference type="PANTHER" id="PTHR22849">
    <property type="entry name" value="WDSAM1 PROTEIN"/>
    <property type="match status" value="1"/>
</dbReference>
<evidence type="ECO:0000313" key="8">
    <source>
        <dbReference type="Proteomes" id="UP001327560"/>
    </source>
</evidence>
<dbReference type="EMBL" id="CP136891">
    <property type="protein sequence ID" value="WOK96126.1"/>
    <property type="molecule type" value="Genomic_DNA"/>
</dbReference>
<dbReference type="PROSITE" id="PS51698">
    <property type="entry name" value="U_BOX"/>
    <property type="match status" value="1"/>
</dbReference>
<dbReference type="GO" id="GO:0061630">
    <property type="term" value="F:ubiquitin protein ligase activity"/>
    <property type="evidence" value="ECO:0007669"/>
    <property type="project" value="UniProtKB-UniRule"/>
</dbReference>
<dbReference type="InterPro" id="IPR011989">
    <property type="entry name" value="ARM-like"/>
</dbReference>
<dbReference type="Proteomes" id="UP001327560">
    <property type="component" value="Chromosome 2"/>
</dbReference>
<dbReference type="InterPro" id="IPR013083">
    <property type="entry name" value="Znf_RING/FYVE/PHD"/>
</dbReference>
<accession>A0AAQ3JU26</accession>
<feature type="domain" description="U-box" evidence="6">
    <location>
        <begin position="26"/>
        <end position="101"/>
    </location>
</feature>
<dbReference type="CDD" id="cd16664">
    <property type="entry name" value="RING-Ubox_PUB"/>
    <property type="match status" value="1"/>
</dbReference>
<dbReference type="SUPFAM" id="SSF57850">
    <property type="entry name" value="RING/U-box"/>
    <property type="match status" value="1"/>
</dbReference>
<keyword evidence="4 5" id="KW-0833">Ubl conjugation pathway</keyword>
<dbReference type="InterPro" id="IPR058678">
    <property type="entry name" value="ARM_PUB"/>
</dbReference>
<sequence>MATATSRSRFPSVKRIPIARTPPDLPIPAAFRCPISLDLMKDPVTLPTGITYDRQSIEAWLELGNLTCPVTNQALGDELDLVPNHAIRRMIQDWCVANRSLGVERIPTPRIPANPVQVSDLLSDVSLSARCRDHGRCGELVRKLKALGRESERNRRCIVSGGAGLVLSTCFSELYDGNRAGLADDILSALVAFLPLDEDSCRQLALPKSLDAIVSSLKSSDLEGRVNAALVLKELASSVPPSRADAIARTDGLIEALVRLIEKPISPRVTKAAMVAAFYLVAASERTAARFAEAGIVPLLLETIADSERSMCEKALGVLDGVMSCRSGREKAAGHALAVPVLVKKLLRVSDFATEFAVSGLWKLCKNDDREGMCSTEALGVGAFQKLLLLLQVGCGGATKDKASELLKLLNRFRGSSECIETVDIRGLKRSF</sequence>
<gene>
    <name evidence="7" type="ORF">Cni_G04833</name>
</gene>
<evidence type="ECO:0000256" key="4">
    <source>
        <dbReference type="ARBA" id="ARBA00022786"/>
    </source>
</evidence>
<comment type="catalytic activity">
    <reaction evidence="1 5">
        <text>S-ubiquitinyl-[E2 ubiquitin-conjugating enzyme]-L-cysteine + [acceptor protein]-L-lysine = [E2 ubiquitin-conjugating enzyme]-L-cysteine + N(6)-ubiquitinyl-[acceptor protein]-L-lysine.</text>
        <dbReference type="EC" id="2.3.2.27"/>
    </reaction>
</comment>
<comment type="pathway">
    <text evidence="2 5">Protein modification; protein ubiquitination.</text>
</comment>
<dbReference type="Pfam" id="PF25598">
    <property type="entry name" value="ARM_PUB"/>
    <property type="match status" value="1"/>
</dbReference>